<accession>A0A3L8E0A5</accession>
<organism evidence="1">
    <name type="scientific">Ooceraea biroi</name>
    <name type="common">Clonal raider ant</name>
    <name type="synonym">Cerapachys biroi</name>
    <dbReference type="NCBI Taxonomy" id="2015173"/>
    <lineage>
        <taxon>Eukaryota</taxon>
        <taxon>Metazoa</taxon>
        <taxon>Ecdysozoa</taxon>
        <taxon>Arthropoda</taxon>
        <taxon>Hexapoda</taxon>
        <taxon>Insecta</taxon>
        <taxon>Pterygota</taxon>
        <taxon>Neoptera</taxon>
        <taxon>Endopterygota</taxon>
        <taxon>Hymenoptera</taxon>
        <taxon>Apocrita</taxon>
        <taxon>Aculeata</taxon>
        <taxon>Formicoidea</taxon>
        <taxon>Formicidae</taxon>
        <taxon>Dorylinae</taxon>
        <taxon>Ooceraea</taxon>
    </lineage>
</organism>
<evidence type="ECO:0000313" key="1">
    <source>
        <dbReference type="EMBL" id="RLU26144.1"/>
    </source>
</evidence>
<comment type="caution">
    <text evidence="1">The sequence shown here is derived from an EMBL/GenBank/DDBJ whole genome shotgun (WGS) entry which is preliminary data.</text>
</comment>
<dbReference type="PANTHER" id="PTHR14445">
    <property type="entry name" value="GRB10 INTERACTING GYF PROTEIN"/>
    <property type="match status" value="1"/>
</dbReference>
<dbReference type="GO" id="GO:0005829">
    <property type="term" value="C:cytosol"/>
    <property type="evidence" value="ECO:0007669"/>
    <property type="project" value="TreeGrafter"/>
</dbReference>
<name>A0A3L8E0A5_OOCBI</name>
<dbReference type="EMBL" id="QOIP01000002">
    <property type="protein sequence ID" value="RLU26144.1"/>
    <property type="molecule type" value="Genomic_DNA"/>
</dbReference>
<reference evidence="1" key="1">
    <citation type="journal article" date="2018" name="Genome Res.">
        <title>The genomic architecture and molecular evolution of ant odorant receptors.</title>
        <authorList>
            <person name="McKenzie S.K."/>
            <person name="Kronauer D.J.C."/>
        </authorList>
    </citation>
    <scope>NUCLEOTIDE SEQUENCE [LARGE SCALE GENOMIC DNA]</scope>
    <source>
        <strain evidence="1">Clonal line C1</strain>
    </source>
</reference>
<dbReference type="InterPro" id="IPR051640">
    <property type="entry name" value="GRB10-interact_GYF"/>
</dbReference>
<reference evidence="1" key="2">
    <citation type="submission" date="2018-07" db="EMBL/GenBank/DDBJ databases">
        <authorList>
            <person name="Mckenzie S.K."/>
            <person name="Kronauer D.J.C."/>
        </authorList>
    </citation>
    <scope>NUCLEOTIDE SEQUENCE</scope>
    <source>
        <strain evidence="1">Clonal line C1</strain>
    </source>
</reference>
<dbReference type="PANTHER" id="PTHR14445:SF36">
    <property type="entry name" value="FI03272P-RELATED"/>
    <property type="match status" value="1"/>
</dbReference>
<sequence length="86" mass="10010">MTVKTDEFIQWCNKALSSIQASVDIPTFVGFVRDVESAYEVKNYVRLYLVTLSRARNLISNSWRNEASGDQRNVLRHKRMICVSQR</sequence>
<gene>
    <name evidence="1" type="ORF">DMN91_002310</name>
</gene>
<dbReference type="AlphaFoldDB" id="A0A3L8E0A5"/>
<protein>
    <submittedName>
        <fullName evidence="1">Uncharacterized protein</fullName>
    </submittedName>
</protein>
<proteinExistence type="predicted"/>
<dbReference type="Proteomes" id="UP000279307">
    <property type="component" value="Chromosome 2"/>
</dbReference>
<dbReference type="OrthoDB" id="48509at2759"/>